<keyword evidence="2" id="KW-1185">Reference proteome</keyword>
<reference evidence="1" key="1">
    <citation type="submission" date="2022-08" db="EMBL/GenBank/DDBJ databases">
        <title>Genome Sequence of Lecanicillium fungicola.</title>
        <authorList>
            <person name="Buettner E."/>
        </authorList>
    </citation>
    <scope>NUCLEOTIDE SEQUENCE</scope>
    <source>
        <strain evidence="1">Babe33</strain>
    </source>
</reference>
<sequence>MGSIPEHVRAERKQQTLSVDISSQGTICLPIALKVAWSAVLGCYIGSNTVSFDVVHDDGTVGGTDQALASSTVKFHLQRNDSVQLAMEKMSQVASPAYGRPSDTLLVLRVDATTCHPAAENGHRPEHFTYHLALYCSMAEKHLFLQAVYNESRWSSATVYFMLHQIRHAMHQMAASLSVPVAALQSISAEGQKQLMAWDPSQRRATRNETVWQAIQERCGQQPLKMAIESWDGRVTYAELEQRVSAVAEKLEQLSLGPGAFIGLLLERSMLSTIVVLGVIKAGCAFVLLDASQPSPRLKTMCALTAVTTVIATKKHTEVGALLGITLLSTDEFPILPSGVTSHTHAQPSGQLYAGFTSGSTGEPKGFIITHGNFMSGLDEYCAAVNLNSDSRAFQFASFSFVVSITGQLAPLTRGACLCIPSQRQLEHDLACAIRELRADWIAITPSAARILDSASVPSLKTMVMVGEEMASSDLARWGHLNLCSLYGQSENSKGTMIARKTGREVVAGIGTPYHANAWVVDPKDHNILQPIGAEGELVIESPCLTSGYIDNKSQTEASFVTNPEWVRELWRRDDVCIFKTGDLARRSADDGSFQLLGRKGTRIKLRGQRVELGEVEHQIRLHFPVVKSVAVDVLCTAEDTLEESPMLVAFILMKTRCGSDQDRSLLAKPTTEFQEQTLVLAASLKEALPSFMIPTAYVELAVLPKTGTGKLDRRRMREAAAALTRRELVGYSVPRTVYVAPRFEEEAILQDLCERILQLPQGHVGMNDTFVDLGGDSLMARHLITGARSRGLSISLQQVFQPATLATMAQTARAMKRCETALELGDLEDFAELRGDFMGNLPESLDKYNVEDVLPTLELQAAYASKLVVDCFPLHISGSVDVMQLHRACESLVATHAILRTVFHSFCGRLVQVVLRELDLPFLKQECVSWDAALQWVEQYGSDEMKKRYDIGKSVVGFVLVTVPSETRQILIMRLSHGQYDGLCLRPLIQDLWAAYQGVLLVNTEFKTHVHDCIRLQTSETYNLWRGILQGSRSPSLFQPVPAADDMATLSLTTKGLPTVRPLAGTTAASMIKAAWFEALWHETGQDDLVFGQFLHAWTGNQGVVGPCMNVIPVRVQKPHWWTRRQVVQAIQEQHAETASADALGWHDIVSNCTDWPAGTEVDSVVLHQNFDRDIQVRCSDIVCRKDTPILSHWAVFPMLLVTHPRESKLDALLLTSSRYQGLRDPVSMLNNFARALEMLESHPDEPF</sequence>
<dbReference type="EMBL" id="JANJQO010000702">
    <property type="protein sequence ID" value="KAJ2975489.1"/>
    <property type="molecule type" value="Genomic_DNA"/>
</dbReference>
<evidence type="ECO:0000313" key="1">
    <source>
        <dbReference type="EMBL" id="KAJ2975489.1"/>
    </source>
</evidence>
<accession>A0ACC1NAM3</accession>
<protein>
    <submittedName>
        <fullName evidence="1">Uncharacterized protein</fullName>
    </submittedName>
</protein>
<evidence type="ECO:0000313" key="2">
    <source>
        <dbReference type="Proteomes" id="UP001143910"/>
    </source>
</evidence>
<comment type="caution">
    <text evidence="1">The sequence shown here is derived from an EMBL/GenBank/DDBJ whole genome shotgun (WGS) entry which is preliminary data.</text>
</comment>
<organism evidence="1 2">
    <name type="scientific">Zarea fungicola</name>
    <dbReference type="NCBI Taxonomy" id="93591"/>
    <lineage>
        <taxon>Eukaryota</taxon>
        <taxon>Fungi</taxon>
        <taxon>Dikarya</taxon>
        <taxon>Ascomycota</taxon>
        <taxon>Pezizomycotina</taxon>
        <taxon>Sordariomycetes</taxon>
        <taxon>Hypocreomycetidae</taxon>
        <taxon>Hypocreales</taxon>
        <taxon>Cordycipitaceae</taxon>
        <taxon>Zarea</taxon>
    </lineage>
</organism>
<gene>
    <name evidence="1" type="ORF">NQ176_g5494</name>
</gene>
<proteinExistence type="predicted"/>
<name>A0ACC1NAM3_9HYPO</name>
<dbReference type="Proteomes" id="UP001143910">
    <property type="component" value="Unassembled WGS sequence"/>
</dbReference>